<accession>A0A6H5H5U4</accession>
<dbReference type="EMBL" id="CADCXU010025666">
    <property type="protein sequence ID" value="CAB0012921.1"/>
    <property type="molecule type" value="Genomic_DNA"/>
</dbReference>
<dbReference type="Proteomes" id="UP000479000">
    <property type="component" value="Unassembled WGS sequence"/>
</dbReference>
<proteinExistence type="predicted"/>
<feature type="region of interest" description="Disordered" evidence="1">
    <location>
        <begin position="1"/>
        <end position="41"/>
    </location>
</feature>
<evidence type="ECO:0000256" key="1">
    <source>
        <dbReference type="SAM" id="MobiDB-lite"/>
    </source>
</evidence>
<evidence type="ECO:0000313" key="3">
    <source>
        <dbReference type="Proteomes" id="UP000479000"/>
    </source>
</evidence>
<feature type="region of interest" description="Disordered" evidence="1">
    <location>
        <begin position="57"/>
        <end position="117"/>
    </location>
</feature>
<name>A0A6H5H5U4_9HEMI</name>
<keyword evidence="3" id="KW-1185">Reference proteome</keyword>
<sequence length="162" mass="18157">MSLSNKSHETMGQSGHKMRHSANQRSDRHGWRRPPTAQTAGRGGFVCRIFRDGYDCPAALNPQPRPCNRPVVRHSSDRRAGCAALSQSETRSPRLDTPTNGSNRLPRQDWIDKSFGPPMSVGRSGLSRFPDRDNTSWNLVTLRISNTSSENPLRHASLKKRL</sequence>
<gene>
    <name evidence="2" type="ORF">NTEN_LOCUS17611</name>
</gene>
<protein>
    <submittedName>
        <fullName evidence="2">Uncharacterized protein</fullName>
    </submittedName>
</protein>
<organism evidence="2 3">
    <name type="scientific">Nesidiocoris tenuis</name>
    <dbReference type="NCBI Taxonomy" id="355587"/>
    <lineage>
        <taxon>Eukaryota</taxon>
        <taxon>Metazoa</taxon>
        <taxon>Ecdysozoa</taxon>
        <taxon>Arthropoda</taxon>
        <taxon>Hexapoda</taxon>
        <taxon>Insecta</taxon>
        <taxon>Pterygota</taxon>
        <taxon>Neoptera</taxon>
        <taxon>Paraneoptera</taxon>
        <taxon>Hemiptera</taxon>
        <taxon>Heteroptera</taxon>
        <taxon>Panheteroptera</taxon>
        <taxon>Cimicomorpha</taxon>
        <taxon>Miridae</taxon>
        <taxon>Dicyphina</taxon>
        <taxon>Nesidiocoris</taxon>
    </lineage>
</organism>
<reference evidence="2 3" key="1">
    <citation type="submission" date="2020-02" db="EMBL/GenBank/DDBJ databases">
        <authorList>
            <person name="Ferguson B K."/>
        </authorList>
    </citation>
    <scope>NUCLEOTIDE SEQUENCE [LARGE SCALE GENOMIC DNA]</scope>
</reference>
<dbReference type="AlphaFoldDB" id="A0A6H5H5U4"/>
<evidence type="ECO:0000313" key="2">
    <source>
        <dbReference type="EMBL" id="CAB0012921.1"/>
    </source>
</evidence>
<feature type="compositionally biased region" description="Polar residues" evidence="1">
    <location>
        <begin position="1"/>
        <end position="13"/>
    </location>
</feature>